<dbReference type="SUPFAM" id="SSF52540">
    <property type="entry name" value="P-loop containing nucleoside triphosphate hydrolases"/>
    <property type="match status" value="1"/>
</dbReference>
<dbReference type="InterPro" id="IPR044974">
    <property type="entry name" value="Disease_R_plants"/>
</dbReference>
<dbReference type="PANTHER" id="PTHR11017:SF219">
    <property type="entry name" value="ARCHAEAL ATPASE"/>
    <property type="match status" value="1"/>
</dbReference>
<dbReference type="InterPro" id="IPR032675">
    <property type="entry name" value="LRR_dom_sf"/>
</dbReference>
<accession>A0A072VJP8</accession>
<dbReference type="InterPro" id="IPR058546">
    <property type="entry name" value="RPS4B/Roq1-like_LRR"/>
</dbReference>
<evidence type="ECO:0000313" key="7">
    <source>
        <dbReference type="EMBL" id="KEH42027.1"/>
    </source>
</evidence>
<dbReference type="HOGENOM" id="CLU_001561_5_3_1"/>
<dbReference type="Pfam" id="PF00931">
    <property type="entry name" value="NB-ARC"/>
    <property type="match status" value="1"/>
</dbReference>
<evidence type="ECO:0000256" key="3">
    <source>
        <dbReference type="ARBA" id="ARBA00022821"/>
    </source>
</evidence>
<dbReference type="Pfam" id="PF23286">
    <property type="entry name" value="LRR_13"/>
    <property type="match status" value="1"/>
</dbReference>
<reference evidence="8" key="3">
    <citation type="submission" date="2015-04" db="UniProtKB">
        <authorList>
            <consortium name="EnsemblPlants"/>
        </authorList>
    </citation>
    <scope>IDENTIFICATION</scope>
    <source>
        <strain evidence="8">cv. Jemalong A17</strain>
    </source>
</reference>
<keyword evidence="1" id="KW-0433">Leucine-rich repeat</keyword>
<dbReference type="InterPro" id="IPR058192">
    <property type="entry name" value="WHD_ROQ1-like"/>
</dbReference>
<dbReference type="PANTHER" id="PTHR11017">
    <property type="entry name" value="LEUCINE-RICH REPEAT-CONTAINING PROTEIN"/>
    <property type="match status" value="1"/>
</dbReference>
<dbReference type="GO" id="GO:0006952">
    <property type="term" value="P:defense response"/>
    <property type="evidence" value="ECO:0007669"/>
    <property type="project" value="InterPro"/>
</dbReference>
<feature type="domain" description="Disease resistance protein Roq1-like winged-helix" evidence="5">
    <location>
        <begin position="279"/>
        <end position="351"/>
    </location>
</feature>
<dbReference type="Pfam" id="PF23282">
    <property type="entry name" value="WHD_ROQ1"/>
    <property type="match status" value="1"/>
</dbReference>
<reference evidence="7 9" key="2">
    <citation type="journal article" date="2014" name="BMC Genomics">
        <title>An improved genome release (version Mt4.0) for the model legume Medicago truncatula.</title>
        <authorList>
            <person name="Tang H."/>
            <person name="Krishnakumar V."/>
            <person name="Bidwell S."/>
            <person name="Rosen B."/>
            <person name="Chan A."/>
            <person name="Zhou S."/>
            <person name="Gentzbittel L."/>
            <person name="Childs K.L."/>
            <person name="Yandell M."/>
            <person name="Gundlach H."/>
            <person name="Mayer K.F."/>
            <person name="Schwartz D.C."/>
            <person name="Town C.D."/>
        </authorList>
    </citation>
    <scope>GENOME REANNOTATION</scope>
    <source>
        <strain evidence="7">A17</strain>
        <strain evidence="8 9">cv. Jemalong A17</strain>
    </source>
</reference>
<evidence type="ECO:0000259" key="6">
    <source>
        <dbReference type="Pfam" id="PF23286"/>
    </source>
</evidence>
<dbReference type="InterPro" id="IPR036390">
    <property type="entry name" value="WH_DNA-bd_sf"/>
</dbReference>
<sequence length="979" mass="112455">MFLTCMKEEYEYEFIKKIVTVISNKINRVLLHVADHPVGLESRLLQVKSLLDVDCDNGVGLIGIYGSGGLGKTTLTRAVYNLIADQFEGLCFLHNVRENSVKYGLEYLQEQLLSKSIGLEIKLGHVSKGIPIIKERLHQKKILLILDDVDKLKQLQVLVGEPSWLGPGSRVIITTRDKHLLSCHGIKRIYEVDFLNKDEALELFRWMAFKSNHNDSSYDYILNSAVKYASGLPLALEVVGSSLFGKCTTEWESTLQKYERIPHEDIQNILRVSYDALDEEQQSVFLDIACCFKGCKLTEVQKILHARYDHCIKSHVGVLVDKALMKINFYGFVALHDLIEDMGKEIVRQESPKEPGKRSRLWFHEDIVHVLKENTGTRKIEIIRLSSLSTEETIDWNGKAFQKMKGLKALIIENGHFSKAARYLPSSLRLLKWNRCPSKSLSSIFLNKASEISTFSNLKFEYMKVLSFNDCQYLTDLPDVSGLQNLEKFSFENCNNLITIHNSIGFLNKLETLNAKGCIKLESFPPLQLTSLKKLELSICKSLKSFPELVGRLTNIKDIWLYGTSIGELPFSFQNFSELAHLYLSGCGKLRFSSFIFMMPKLSKITAKDCRLVLPKLNDKLNSTLFSNVEYLNLGNNSLSDECVPIILRLCANVKYLYLPGNDFKILPECLNECHLIRILELDGCKNLEEIKGIPPNLKKFSAIQCKSLTSSCIRMLLSQQLHEAGCTDICLPTRIKRIPDWFEHQSGGQTISFWFCKKIPSISSIFLFSFPESFSVHVRDNITIIVNLFVNGYKYTLSDDVWFVSRCPKIQTDHTYLFDLELEELIKRYRTYRKLMSKLEEALLKNEWIHVELKFGSCLDLKCSQDSNMKLSCITQIGIHMFKEKRSMEEDVVFTNPYGKRKLDEYLNTSLSQFLPPLKKDRFVDVGIPETEILQRHHLALLSMQQKMALLPQRRRITLLSRMWNLVLNETKEKEHQG</sequence>
<keyword evidence="3" id="KW-0611">Plant defense</keyword>
<dbReference type="EMBL" id="CM001217">
    <property type="protein sequence ID" value="KEH42027.1"/>
    <property type="molecule type" value="Genomic_DNA"/>
</dbReference>
<organism evidence="7 9">
    <name type="scientific">Medicago truncatula</name>
    <name type="common">Barrel medic</name>
    <name type="synonym">Medicago tribuloides</name>
    <dbReference type="NCBI Taxonomy" id="3880"/>
    <lineage>
        <taxon>Eukaryota</taxon>
        <taxon>Viridiplantae</taxon>
        <taxon>Streptophyta</taxon>
        <taxon>Embryophyta</taxon>
        <taxon>Tracheophyta</taxon>
        <taxon>Spermatophyta</taxon>
        <taxon>Magnoliopsida</taxon>
        <taxon>eudicotyledons</taxon>
        <taxon>Gunneridae</taxon>
        <taxon>Pentapetalae</taxon>
        <taxon>rosids</taxon>
        <taxon>fabids</taxon>
        <taxon>Fabales</taxon>
        <taxon>Fabaceae</taxon>
        <taxon>Papilionoideae</taxon>
        <taxon>50 kb inversion clade</taxon>
        <taxon>NPAAA clade</taxon>
        <taxon>Hologalegina</taxon>
        <taxon>IRL clade</taxon>
        <taxon>Trifolieae</taxon>
        <taxon>Medicago</taxon>
    </lineage>
</organism>
<evidence type="ECO:0000313" key="8">
    <source>
        <dbReference type="EnsemblPlants" id="KEH42027"/>
    </source>
</evidence>
<evidence type="ECO:0000256" key="1">
    <source>
        <dbReference type="ARBA" id="ARBA00022614"/>
    </source>
</evidence>
<name>A0A072VJP8_MEDTR</name>
<evidence type="ECO:0000313" key="9">
    <source>
        <dbReference type="Proteomes" id="UP000002051"/>
    </source>
</evidence>
<proteinExistence type="predicted"/>
<dbReference type="InterPro" id="IPR002182">
    <property type="entry name" value="NB-ARC"/>
</dbReference>
<gene>
    <name evidence="7" type="ordered locus">MTR_1g060030</name>
</gene>
<keyword evidence="9" id="KW-1185">Reference proteome</keyword>
<keyword evidence="2" id="KW-0677">Repeat</keyword>
<dbReference type="Gene3D" id="1.10.8.430">
    <property type="entry name" value="Helical domain of apoptotic protease-activating factors"/>
    <property type="match status" value="1"/>
</dbReference>
<dbReference type="STRING" id="3880.A0A072VJP8"/>
<dbReference type="InterPro" id="IPR042197">
    <property type="entry name" value="Apaf_helical"/>
</dbReference>
<feature type="domain" description="NB-ARC" evidence="4">
    <location>
        <begin position="46"/>
        <end position="212"/>
    </location>
</feature>
<dbReference type="SUPFAM" id="SSF46785">
    <property type="entry name" value="Winged helix' DNA-binding domain"/>
    <property type="match status" value="1"/>
</dbReference>
<feature type="domain" description="Disease resistance protein RPS4B/Roq1-like leucine-rich repeats" evidence="6">
    <location>
        <begin position="529"/>
        <end position="692"/>
    </location>
</feature>
<evidence type="ECO:0000256" key="2">
    <source>
        <dbReference type="ARBA" id="ARBA00022737"/>
    </source>
</evidence>
<dbReference type="PRINTS" id="PR00364">
    <property type="entry name" value="DISEASERSIST"/>
</dbReference>
<protein>
    <submittedName>
        <fullName evidence="7">NB-ARC domain protein</fullName>
    </submittedName>
</protein>
<dbReference type="Proteomes" id="UP000002051">
    <property type="component" value="Unassembled WGS sequence"/>
</dbReference>
<evidence type="ECO:0000259" key="5">
    <source>
        <dbReference type="Pfam" id="PF23282"/>
    </source>
</evidence>
<dbReference type="SUPFAM" id="SSF52058">
    <property type="entry name" value="L domain-like"/>
    <property type="match status" value="1"/>
</dbReference>
<dbReference type="GO" id="GO:0043531">
    <property type="term" value="F:ADP binding"/>
    <property type="evidence" value="ECO:0007669"/>
    <property type="project" value="InterPro"/>
</dbReference>
<dbReference type="AlphaFoldDB" id="A0A072VJP8"/>
<dbReference type="EnsemblPlants" id="KEH42027">
    <property type="protein sequence ID" value="KEH42027"/>
    <property type="gene ID" value="MTR_1g060030"/>
</dbReference>
<dbReference type="Gene3D" id="3.40.50.300">
    <property type="entry name" value="P-loop containing nucleotide triphosphate hydrolases"/>
    <property type="match status" value="1"/>
</dbReference>
<dbReference type="InterPro" id="IPR027417">
    <property type="entry name" value="P-loop_NTPase"/>
</dbReference>
<reference evidence="7 9" key="1">
    <citation type="journal article" date="2011" name="Nature">
        <title>The Medicago genome provides insight into the evolution of rhizobial symbioses.</title>
        <authorList>
            <person name="Young N.D."/>
            <person name="Debelle F."/>
            <person name="Oldroyd G.E."/>
            <person name="Geurts R."/>
            <person name="Cannon S.B."/>
            <person name="Udvardi M.K."/>
            <person name="Benedito V.A."/>
            <person name="Mayer K.F."/>
            <person name="Gouzy J."/>
            <person name="Schoof H."/>
            <person name="Van de Peer Y."/>
            <person name="Proost S."/>
            <person name="Cook D.R."/>
            <person name="Meyers B.C."/>
            <person name="Spannagl M."/>
            <person name="Cheung F."/>
            <person name="De Mita S."/>
            <person name="Krishnakumar V."/>
            <person name="Gundlach H."/>
            <person name="Zhou S."/>
            <person name="Mudge J."/>
            <person name="Bharti A.K."/>
            <person name="Murray J.D."/>
            <person name="Naoumkina M.A."/>
            <person name="Rosen B."/>
            <person name="Silverstein K.A."/>
            <person name="Tang H."/>
            <person name="Rombauts S."/>
            <person name="Zhao P.X."/>
            <person name="Zhou P."/>
            <person name="Barbe V."/>
            <person name="Bardou P."/>
            <person name="Bechner M."/>
            <person name="Bellec A."/>
            <person name="Berger A."/>
            <person name="Berges H."/>
            <person name="Bidwell S."/>
            <person name="Bisseling T."/>
            <person name="Choisne N."/>
            <person name="Couloux A."/>
            <person name="Denny R."/>
            <person name="Deshpande S."/>
            <person name="Dai X."/>
            <person name="Doyle J.J."/>
            <person name="Dudez A.M."/>
            <person name="Farmer A.D."/>
            <person name="Fouteau S."/>
            <person name="Franken C."/>
            <person name="Gibelin C."/>
            <person name="Gish J."/>
            <person name="Goldstein S."/>
            <person name="Gonzalez A.J."/>
            <person name="Green P.J."/>
            <person name="Hallab A."/>
            <person name="Hartog M."/>
            <person name="Hua A."/>
            <person name="Humphray S.J."/>
            <person name="Jeong D.H."/>
            <person name="Jing Y."/>
            <person name="Jocker A."/>
            <person name="Kenton S.M."/>
            <person name="Kim D.J."/>
            <person name="Klee K."/>
            <person name="Lai H."/>
            <person name="Lang C."/>
            <person name="Lin S."/>
            <person name="Macmil S.L."/>
            <person name="Magdelenat G."/>
            <person name="Matthews L."/>
            <person name="McCorrison J."/>
            <person name="Monaghan E.L."/>
            <person name="Mun J.H."/>
            <person name="Najar F.Z."/>
            <person name="Nicholson C."/>
            <person name="Noirot C."/>
            <person name="O'Bleness M."/>
            <person name="Paule C.R."/>
            <person name="Poulain J."/>
            <person name="Prion F."/>
            <person name="Qin B."/>
            <person name="Qu C."/>
            <person name="Retzel E.F."/>
            <person name="Riddle C."/>
            <person name="Sallet E."/>
            <person name="Samain S."/>
            <person name="Samson N."/>
            <person name="Sanders I."/>
            <person name="Saurat O."/>
            <person name="Scarpelli C."/>
            <person name="Schiex T."/>
            <person name="Segurens B."/>
            <person name="Severin A.J."/>
            <person name="Sherrier D.J."/>
            <person name="Shi R."/>
            <person name="Sims S."/>
            <person name="Singer S.R."/>
            <person name="Sinharoy S."/>
            <person name="Sterck L."/>
            <person name="Viollet A."/>
            <person name="Wang B.B."/>
            <person name="Wang K."/>
            <person name="Wang M."/>
            <person name="Wang X."/>
            <person name="Warfsmann J."/>
            <person name="Weissenbach J."/>
            <person name="White D.D."/>
            <person name="White J.D."/>
            <person name="Wiley G.B."/>
            <person name="Wincker P."/>
            <person name="Xing Y."/>
            <person name="Yang L."/>
            <person name="Yao Z."/>
            <person name="Ying F."/>
            <person name="Zhai J."/>
            <person name="Zhou L."/>
            <person name="Zuber A."/>
            <person name="Denarie J."/>
            <person name="Dixon R.A."/>
            <person name="May G.D."/>
            <person name="Schwartz D.C."/>
            <person name="Rogers J."/>
            <person name="Quetier F."/>
            <person name="Town C.D."/>
            <person name="Roe B.A."/>
        </authorList>
    </citation>
    <scope>NUCLEOTIDE SEQUENCE [LARGE SCALE GENOMIC DNA]</scope>
    <source>
        <strain evidence="7">A17</strain>
        <strain evidence="8 9">cv. Jemalong A17</strain>
    </source>
</reference>
<dbReference type="Gene3D" id="3.80.10.10">
    <property type="entry name" value="Ribonuclease Inhibitor"/>
    <property type="match status" value="2"/>
</dbReference>
<evidence type="ECO:0000259" key="4">
    <source>
        <dbReference type="Pfam" id="PF00931"/>
    </source>
</evidence>